<organism evidence="2 3">
    <name type="scientific">Hanseniaspora valbyensis NRRL Y-1626</name>
    <dbReference type="NCBI Taxonomy" id="766949"/>
    <lineage>
        <taxon>Eukaryota</taxon>
        <taxon>Fungi</taxon>
        <taxon>Dikarya</taxon>
        <taxon>Ascomycota</taxon>
        <taxon>Saccharomycotina</taxon>
        <taxon>Saccharomycetes</taxon>
        <taxon>Saccharomycodales</taxon>
        <taxon>Saccharomycodaceae</taxon>
        <taxon>Hanseniaspora</taxon>
    </lineage>
</organism>
<dbReference type="PANTHER" id="PTHR21575:SF12">
    <property type="entry name" value="PROTEIN HID1"/>
    <property type="match status" value="1"/>
</dbReference>
<dbReference type="AlphaFoldDB" id="A0A1B7TGL1"/>
<comment type="caution">
    <text evidence="2">The sequence shown here is derived from an EMBL/GenBank/DDBJ whole genome shotgun (WGS) entry which is preliminary data.</text>
</comment>
<name>A0A1B7TGL1_9ASCO</name>
<dbReference type="OrthoDB" id="432953at2759"/>
<feature type="region of interest" description="Disordered" evidence="1">
    <location>
        <begin position="54"/>
        <end position="84"/>
    </location>
</feature>
<evidence type="ECO:0000313" key="2">
    <source>
        <dbReference type="EMBL" id="OBA27883.1"/>
    </source>
</evidence>
<evidence type="ECO:0000256" key="1">
    <source>
        <dbReference type="SAM" id="MobiDB-lite"/>
    </source>
</evidence>
<dbReference type="GO" id="GO:0000138">
    <property type="term" value="C:Golgi trans cisterna"/>
    <property type="evidence" value="ECO:0007669"/>
    <property type="project" value="TreeGrafter"/>
</dbReference>
<sequence>MSLNGNNFTSDNASTYKIFKSHLLLLANADIIVPLYQNKQKSWDDAKKNLQVKEETRNNDIYEQDNGLNSPNLNILDDNSDDEEKEEEYEDPYSNFFNCLVENDFLLDMDEINKIINNNELKYIFYSNKLNFLSLVKFFCFKIVRLATIFSSSKYLSSSDFDNNYQTLMKSIRFLTKVMPTFFELCYSEKETEINEDIIFWNANTSETFQDFNQLTQNATVGALDSIISLDKDGTKTAGTLSSLNVEINFKAKNHSADFSTQPNWFLDGVAKKNKMPLGISLLISLMKILFMENISLPLSNEQNKGNISFQLWNNGILSQDHPQETQNFKPNPVFDSNRLEVMNLIEVLFSNSLYSSKKIDNKFLASWCCSMPEYLSVYLINSLINNFVDENNVLATASLNTKDILFYKYPQEYKLFKFKKEYIQKNEKTVSTNSILAEYETNLKSAGSDGLSSQSSRVNTVEELLTIEESCRIRERYLRTSRNLLTLYFSFDTASICENTKLQVSNSSNDLSDLTNVCQRSFKNLNTLADFKVILISIVKVLKLPMDKAIDEENKIFNLTSKNGSGFFDFFTKSSSTNDSSLKNLKSDNANSIEDNVQSSDDKNTSEEESLPKNLNSLLTIFYEMLNFNEFFETHVFEIYSNKLLIILLYYLKIHYLSKNFTSKSLPILTRLMIKITSSPMFSLRSLKYMNYDYYTEKLPKNLKIIDYDLNISSETHRDFFVYHISNMIINDIDKNLHPKIFLYEILNNLLLGTPSYLLNININNINTLLAKEQKMLNNKVGNFFSGPTYGTCRKLIQIFYAMVKNQEYLNSFSIDKQGNYQFLLEKTSNSGNVNYSNISSSGSRFSGDHSSSASGYGYTGSGYSVYTRTACDSTETNVTNILMNNGNIEDKID</sequence>
<feature type="non-terminal residue" evidence="2">
    <location>
        <position position="895"/>
    </location>
</feature>
<gene>
    <name evidence="2" type="ORF">HANVADRAFT_1379</name>
</gene>
<dbReference type="Proteomes" id="UP000092321">
    <property type="component" value="Unassembled WGS sequence"/>
</dbReference>
<dbReference type="PANTHER" id="PTHR21575">
    <property type="entry name" value="PROTEIN HID1"/>
    <property type="match status" value="1"/>
</dbReference>
<dbReference type="EMBL" id="LXPE01000006">
    <property type="protein sequence ID" value="OBA27883.1"/>
    <property type="molecule type" value="Genomic_DNA"/>
</dbReference>
<reference evidence="3" key="1">
    <citation type="journal article" date="2016" name="Proc. Natl. Acad. Sci. U.S.A.">
        <title>Comparative genomics of biotechnologically important yeasts.</title>
        <authorList>
            <person name="Riley R."/>
            <person name="Haridas S."/>
            <person name="Wolfe K.H."/>
            <person name="Lopes M.R."/>
            <person name="Hittinger C.T."/>
            <person name="Goeker M."/>
            <person name="Salamov A.A."/>
            <person name="Wisecaver J.H."/>
            <person name="Long T.M."/>
            <person name="Calvey C.H."/>
            <person name="Aerts A.L."/>
            <person name="Barry K.W."/>
            <person name="Choi C."/>
            <person name="Clum A."/>
            <person name="Coughlan A.Y."/>
            <person name="Deshpande S."/>
            <person name="Douglass A.P."/>
            <person name="Hanson S.J."/>
            <person name="Klenk H.-P."/>
            <person name="LaButti K.M."/>
            <person name="Lapidus A."/>
            <person name="Lindquist E.A."/>
            <person name="Lipzen A.M."/>
            <person name="Meier-Kolthoff J.P."/>
            <person name="Ohm R.A."/>
            <person name="Otillar R.P."/>
            <person name="Pangilinan J.L."/>
            <person name="Peng Y."/>
            <person name="Rokas A."/>
            <person name="Rosa C.A."/>
            <person name="Scheuner C."/>
            <person name="Sibirny A.A."/>
            <person name="Slot J.C."/>
            <person name="Stielow J.B."/>
            <person name="Sun H."/>
            <person name="Kurtzman C.P."/>
            <person name="Blackwell M."/>
            <person name="Grigoriev I.V."/>
            <person name="Jeffries T.W."/>
        </authorList>
    </citation>
    <scope>NUCLEOTIDE SEQUENCE [LARGE SCALE GENOMIC DNA]</scope>
    <source>
        <strain evidence="3">NRRL Y-1626</strain>
    </source>
</reference>
<dbReference type="InterPro" id="IPR026705">
    <property type="entry name" value="Hid-1/Ecm30"/>
</dbReference>
<dbReference type="GO" id="GO:0016020">
    <property type="term" value="C:membrane"/>
    <property type="evidence" value="ECO:0007669"/>
    <property type="project" value="TreeGrafter"/>
</dbReference>
<evidence type="ECO:0000313" key="3">
    <source>
        <dbReference type="Proteomes" id="UP000092321"/>
    </source>
</evidence>
<protein>
    <submittedName>
        <fullName evidence="2">Uncharacterized protein</fullName>
    </submittedName>
</protein>
<dbReference type="GO" id="GO:0005797">
    <property type="term" value="C:Golgi medial cisterna"/>
    <property type="evidence" value="ECO:0007669"/>
    <property type="project" value="TreeGrafter"/>
</dbReference>
<dbReference type="Pfam" id="PF12722">
    <property type="entry name" value="Hid1"/>
    <property type="match status" value="2"/>
</dbReference>
<proteinExistence type="predicted"/>
<keyword evidence="3" id="KW-1185">Reference proteome</keyword>
<accession>A0A1B7TGL1</accession>